<dbReference type="Pfam" id="PF00400">
    <property type="entry name" value="WD40"/>
    <property type="match status" value="4"/>
</dbReference>
<evidence type="ECO:0000256" key="6">
    <source>
        <dbReference type="PROSITE-ProRule" id="PRU00221"/>
    </source>
</evidence>
<dbReference type="AlphaFoldDB" id="A0AAV7NZU6"/>
<evidence type="ECO:0000256" key="4">
    <source>
        <dbReference type="ARBA" id="ARBA00022737"/>
    </source>
</evidence>
<feature type="repeat" description="WD" evidence="6">
    <location>
        <begin position="551"/>
        <end position="580"/>
    </location>
</feature>
<feature type="region of interest" description="Disordered" evidence="8">
    <location>
        <begin position="228"/>
        <end position="275"/>
    </location>
</feature>
<dbReference type="InterPro" id="IPR013979">
    <property type="entry name" value="TIF_beta_prop-like"/>
</dbReference>
<dbReference type="SMART" id="SM00320">
    <property type="entry name" value="WD40"/>
    <property type="match status" value="7"/>
</dbReference>
<comment type="caution">
    <text evidence="11">The sequence shown here is derived from an EMBL/GenBank/DDBJ whole genome shotgun (WGS) entry which is preliminary data.</text>
</comment>
<accession>A0AAV7NZU6</accession>
<dbReference type="Gene3D" id="2.130.10.10">
    <property type="entry name" value="YVTN repeat-like/Quinoprotein amine dehydrogenase"/>
    <property type="match status" value="1"/>
</dbReference>
<dbReference type="PANTHER" id="PTHR19878">
    <property type="entry name" value="AUTOPHAGY PROTEIN 16-LIKE"/>
    <property type="match status" value="1"/>
</dbReference>
<feature type="repeat" description="WD" evidence="6">
    <location>
        <begin position="324"/>
        <end position="365"/>
    </location>
</feature>
<dbReference type="InterPro" id="IPR019775">
    <property type="entry name" value="WD40_repeat_CS"/>
</dbReference>
<dbReference type="CDD" id="cd00200">
    <property type="entry name" value="WD40"/>
    <property type="match status" value="1"/>
</dbReference>
<evidence type="ECO:0000256" key="3">
    <source>
        <dbReference type="ARBA" id="ARBA00022574"/>
    </source>
</evidence>
<dbReference type="PANTHER" id="PTHR19878:SF7">
    <property type="entry name" value="PROTEIN ATG16L2"/>
    <property type="match status" value="1"/>
</dbReference>
<evidence type="ECO:0000313" key="12">
    <source>
        <dbReference type="Proteomes" id="UP001066276"/>
    </source>
</evidence>
<organism evidence="11 12">
    <name type="scientific">Pleurodeles waltl</name>
    <name type="common">Iberian ribbed newt</name>
    <dbReference type="NCBI Taxonomy" id="8319"/>
    <lineage>
        <taxon>Eukaryota</taxon>
        <taxon>Metazoa</taxon>
        <taxon>Chordata</taxon>
        <taxon>Craniata</taxon>
        <taxon>Vertebrata</taxon>
        <taxon>Euteleostomi</taxon>
        <taxon>Amphibia</taxon>
        <taxon>Batrachia</taxon>
        <taxon>Caudata</taxon>
        <taxon>Salamandroidea</taxon>
        <taxon>Salamandridae</taxon>
        <taxon>Pleurodelinae</taxon>
        <taxon>Pleurodeles</taxon>
    </lineage>
</organism>
<evidence type="ECO:0000256" key="5">
    <source>
        <dbReference type="ARBA" id="ARBA00022917"/>
    </source>
</evidence>
<keyword evidence="12" id="KW-1185">Reference proteome</keyword>
<dbReference type="GO" id="GO:0000045">
    <property type="term" value="P:autophagosome assembly"/>
    <property type="evidence" value="ECO:0007669"/>
    <property type="project" value="InterPro"/>
</dbReference>
<dbReference type="SUPFAM" id="SSF50978">
    <property type="entry name" value="WD40 repeat-like"/>
    <property type="match status" value="1"/>
</dbReference>
<dbReference type="PROSITE" id="PS50082">
    <property type="entry name" value="WD_REPEATS_2"/>
    <property type="match status" value="4"/>
</dbReference>
<feature type="domain" description="Translation initiation factor beta propellor-like" evidence="10">
    <location>
        <begin position="323"/>
        <end position="392"/>
    </location>
</feature>
<dbReference type="Pfam" id="PF08662">
    <property type="entry name" value="eIF2A"/>
    <property type="match status" value="1"/>
</dbReference>
<evidence type="ECO:0000256" key="7">
    <source>
        <dbReference type="SAM" id="Coils"/>
    </source>
</evidence>
<evidence type="ECO:0000259" key="10">
    <source>
        <dbReference type="Pfam" id="PF08662"/>
    </source>
</evidence>
<feature type="repeat" description="WD" evidence="6">
    <location>
        <begin position="410"/>
        <end position="451"/>
    </location>
</feature>
<feature type="coiled-coil region" evidence="7">
    <location>
        <begin position="163"/>
        <end position="221"/>
    </location>
</feature>
<dbReference type="InterPro" id="IPR001680">
    <property type="entry name" value="WD40_rpt"/>
</dbReference>
<evidence type="ECO:0000259" key="9">
    <source>
        <dbReference type="Pfam" id="PF08614"/>
    </source>
</evidence>
<reference evidence="11" key="1">
    <citation type="journal article" date="2022" name="bioRxiv">
        <title>Sequencing and chromosome-scale assembly of the giantPleurodeles waltlgenome.</title>
        <authorList>
            <person name="Brown T."/>
            <person name="Elewa A."/>
            <person name="Iarovenko S."/>
            <person name="Subramanian E."/>
            <person name="Araus A.J."/>
            <person name="Petzold A."/>
            <person name="Susuki M."/>
            <person name="Suzuki K.-i.T."/>
            <person name="Hayashi T."/>
            <person name="Toyoda A."/>
            <person name="Oliveira C."/>
            <person name="Osipova E."/>
            <person name="Leigh N.D."/>
            <person name="Simon A."/>
            <person name="Yun M.H."/>
        </authorList>
    </citation>
    <scope>NUCLEOTIDE SEQUENCE</scope>
    <source>
        <strain evidence="11">20211129_DDA</strain>
        <tissue evidence="11">Liver</tissue>
    </source>
</reference>
<keyword evidence="3 6" id="KW-0853">WD repeat</keyword>
<dbReference type="Proteomes" id="UP001066276">
    <property type="component" value="Chromosome 8"/>
</dbReference>
<dbReference type="InterPro" id="IPR015943">
    <property type="entry name" value="WD40/YVTN_repeat-like_dom_sf"/>
</dbReference>
<dbReference type="InterPro" id="IPR013923">
    <property type="entry name" value="Autophagy-rel_prot_16_dom"/>
</dbReference>
<protein>
    <recommendedName>
        <fullName evidence="13">Autophagy-related protein 16 domain-containing protein</fullName>
    </recommendedName>
</protein>
<dbReference type="PROSITE" id="PS50294">
    <property type="entry name" value="WD_REPEATS_REGION"/>
    <property type="match status" value="3"/>
</dbReference>
<dbReference type="InterPro" id="IPR045160">
    <property type="entry name" value="ATG16"/>
</dbReference>
<dbReference type="PROSITE" id="PS00678">
    <property type="entry name" value="WD_REPEATS_1"/>
    <property type="match status" value="1"/>
</dbReference>
<keyword evidence="7" id="KW-0175">Coiled coil</keyword>
<feature type="compositionally biased region" description="Basic and acidic residues" evidence="8">
    <location>
        <begin position="238"/>
        <end position="248"/>
    </location>
</feature>
<feature type="domain" description="Autophagy-related protein 16" evidence="9">
    <location>
        <begin position="24"/>
        <end position="210"/>
    </location>
</feature>
<dbReference type="InterPro" id="IPR036322">
    <property type="entry name" value="WD40_repeat_dom_sf"/>
</dbReference>
<evidence type="ECO:0000313" key="11">
    <source>
        <dbReference type="EMBL" id="KAJ1120474.1"/>
    </source>
</evidence>
<keyword evidence="5" id="KW-0648">Protein biosynthesis</keyword>
<proteinExistence type="inferred from homology"/>
<sequence length="616" mass="70336">MAALDWTLQPRLTGHRALPCWKQHITVQLKQRDRSQKARYEQVFQSYNKVLEKTRLLRHITESLQIEPSESRPPEASEKTHILDLCVGIQSMEKTHEERIEKIQRFCGELAIEIIEKEKTLKEKQTILDEQKSSVTVLEGQFQNWKKKVLQYYKLVGSQENENIELKRGYNDLLKNRERTQEKLREAEDLELCYVKDILAIKNHNAERQNAINDRIKLENIERELKRGRKARVNVHTNSEKTPPDVKEKCKKGSPGKPDEQQPLQRPHRSASSVELHTSSFHGFIKTITQKPRSNSVRSLSEERYQPMPICVLSRVPSRALCILDTFDSEVNAIKFSPNSKLLATGGASRNIDLWDIVGGSLKSVKKLEGSNSTITSVEFDPTGQHIVAASYECAAHLWNINYTLPKVSLTGHKRKVTAAKFMPVLHRAVTCSWDRTVKEWDLTRGACLSTINVPSYCSDVVCADYYIISGHYDGKIRFWDNRLKHCVHEIPAQGKITSLSINYNQTQLLSCSREDELNVIDLRMTRICLSSKVFRADGFKCGCDWTKAIFSPDGSYVMAGSSDGTLYIWNVDKGNLEKSLNEQHRTSVNAVAWSLSGEYVASVDRAKKAVLWSEF</sequence>
<dbReference type="Pfam" id="PF08614">
    <property type="entry name" value="ATG16"/>
    <property type="match status" value="1"/>
</dbReference>
<dbReference type="EMBL" id="JANPWB010000012">
    <property type="protein sequence ID" value="KAJ1120474.1"/>
    <property type="molecule type" value="Genomic_DNA"/>
</dbReference>
<evidence type="ECO:0000256" key="1">
    <source>
        <dbReference type="ARBA" id="ARBA00009271"/>
    </source>
</evidence>
<gene>
    <name evidence="11" type="ORF">NDU88_008639</name>
</gene>
<evidence type="ECO:0000256" key="2">
    <source>
        <dbReference type="ARBA" id="ARBA00022540"/>
    </source>
</evidence>
<name>A0AAV7NZU6_PLEWA</name>
<evidence type="ECO:0000256" key="8">
    <source>
        <dbReference type="SAM" id="MobiDB-lite"/>
    </source>
</evidence>
<keyword evidence="4" id="KW-0677">Repeat</keyword>
<comment type="similarity">
    <text evidence="1">Belongs to the WD repeat ATG16 family.</text>
</comment>
<feature type="repeat" description="WD" evidence="6">
    <location>
        <begin position="368"/>
        <end position="402"/>
    </location>
</feature>
<dbReference type="GO" id="GO:0003743">
    <property type="term" value="F:translation initiation factor activity"/>
    <property type="evidence" value="ECO:0007669"/>
    <property type="project" value="UniProtKB-KW"/>
</dbReference>
<evidence type="ECO:0008006" key="13">
    <source>
        <dbReference type="Google" id="ProtNLM"/>
    </source>
</evidence>
<keyword evidence="2" id="KW-0396">Initiation factor</keyword>